<dbReference type="OrthoDB" id="7847400at2"/>
<dbReference type="Proteomes" id="UP000244081">
    <property type="component" value="Unassembled WGS sequence"/>
</dbReference>
<gene>
    <name evidence="1" type="ORF">C8N35_105177</name>
</gene>
<name>A0A2T5V8W9_9HYPH</name>
<evidence type="ECO:0000313" key="1">
    <source>
        <dbReference type="EMBL" id="PTW60174.1"/>
    </source>
</evidence>
<keyword evidence="2" id="KW-1185">Reference proteome</keyword>
<reference evidence="1 2" key="1">
    <citation type="submission" date="2018-04" db="EMBL/GenBank/DDBJ databases">
        <title>Genomic Encyclopedia of Archaeal and Bacterial Type Strains, Phase II (KMG-II): from individual species to whole genera.</title>
        <authorList>
            <person name="Goeker M."/>
        </authorList>
    </citation>
    <scope>NUCLEOTIDE SEQUENCE [LARGE SCALE GENOMIC DNA]</scope>
    <source>
        <strain evidence="1 2">DSM 23382</strain>
    </source>
</reference>
<accession>A0A2T5V8W9</accession>
<proteinExistence type="predicted"/>
<dbReference type="EMBL" id="QAYG01000005">
    <property type="protein sequence ID" value="PTW60174.1"/>
    <property type="molecule type" value="Genomic_DNA"/>
</dbReference>
<sequence>MLKVLATGIWIAAVTAGSSYGAVYWMTHMQGRDPAAAVLEGLDYEKTRPINVPVIEDGRLQGYVVAQFVFTADAAALARLPVPPHPFIVDEAFRLIYEDRSLDFKHLERYDLETLKTQIRDRVNARMKGPFIHEVLVEEFNYFSKDDVVSH</sequence>
<dbReference type="RefSeq" id="WP_107990456.1">
    <property type="nucleotide sequence ID" value="NZ_QAYG01000005.1"/>
</dbReference>
<organism evidence="1 2">
    <name type="scientific">Breoghania corrubedonensis</name>
    <dbReference type="NCBI Taxonomy" id="665038"/>
    <lineage>
        <taxon>Bacteria</taxon>
        <taxon>Pseudomonadati</taxon>
        <taxon>Pseudomonadota</taxon>
        <taxon>Alphaproteobacteria</taxon>
        <taxon>Hyphomicrobiales</taxon>
        <taxon>Stappiaceae</taxon>
        <taxon>Breoghania</taxon>
    </lineage>
</organism>
<comment type="caution">
    <text evidence="1">The sequence shown here is derived from an EMBL/GenBank/DDBJ whole genome shotgun (WGS) entry which is preliminary data.</text>
</comment>
<evidence type="ECO:0000313" key="2">
    <source>
        <dbReference type="Proteomes" id="UP000244081"/>
    </source>
</evidence>
<protein>
    <submittedName>
        <fullName evidence="1">Uncharacterized protein</fullName>
    </submittedName>
</protein>
<dbReference type="AlphaFoldDB" id="A0A2T5V8W9"/>